<dbReference type="EMBL" id="QQXL01000003">
    <property type="protein sequence ID" value="RKW70838.1"/>
    <property type="molecule type" value="Genomic_DNA"/>
</dbReference>
<dbReference type="PANTHER" id="PTHR35908:SF1">
    <property type="entry name" value="CONSERVED PROTEIN"/>
    <property type="match status" value="1"/>
</dbReference>
<dbReference type="AlphaFoldDB" id="A0A496PK55"/>
<dbReference type="Gene3D" id="3.10.180.10">
    <property type="entry name" value="2,3-Dihydroxybiphenyl 1,2-Dioxygenase, domain 1"/>
    <property type="match status" value="2"/>
</dbReference>
<sequence length="246" mass="26925">MALRPVQVNIKTHDEEALGRFWAQALGWESESEAPGVFNLTPAGFTWPHASAITIDVLRTEQHEPASYRTHLDLATTSEQHQAAWVRRLLELGATRVDVGQGDVPWEVLADPDGNVFCVLEPRPEYMDVGPIAAVVTECADVAAMKRFWGEATDFVVHDDEADFVSLRSASGVGPYVELLQVPSPGEFPTRVHLDLKPYAGDDQATEADRLIALGATDTDLGQGEVSWRVMSDPEGNDFCILGADR</sequence>
<accession>A0A496PK55</accession>
<dbReference type="Proteomes" id="UP000273119">
    <property type="component" value="Unassembled WGS sequence"/>
</dbReference>
<dbReference type="Pfam" id="PF18029">
    <property type="entry name" value="Glyoxalase_6"/>
    <property type="match status" value="2"/>
</dbReference>
<evidence type="ECO:0000313" key="3">
    <source>
        <dbReference type="Proteomes" id="UP000273119"/>
    </source>
</evidence>
<keyword evidence="3" id="KW-1185">Reference proteome</keyword>
<gene>
    <name evidence="2" type="ORF">DWQ67_07035</name>
</gene>
<dbReference type="InterPro" id="IPR041581">
    <property type="entry name" value="Glyoxalase_6"/>
</dbReference>
<dbReference type="RefSeq" id="WP_121484864.1">
    <property type="nucleotide sequence ID" value="NZ_QQXL01000003.1"/>
</dbReference>
<dbReference type="SUPFAM" id="SSF54593">
    <property type="entry name" value="Glyoxalase/Bleomycin resistance protein/Dihydroxybiphenyl dioxygenase"/>
    <property type="match status" value="2"/>
</dbReference>
<evidence type="ECO:0000313" key="2">
    <source>
        <dbReference type="EMBL" id="RKW70838.1"/>
    </source>
</evidence>
<dbReference type="PANTHER" id="PTHR35908">
    <property type="entry name" value="HYPOTHETICAL FUSION PROTEIN"/>
    <property type="match status" value="1"/>
</dbReference>
<name>A0A496PK55_9MICC</name>
<feature type="domain" description="VOC" evidence="1">
    <location>
        <begin position="131"/>
        <end position="244"/>
    </location>
</feature>
<comment type="caution">
    <text evidence="2">The sequence shown here is derived from an EMBL/GenBank/DDBJ whole genome shotgun (WGS) entry which is preliminary data.</text>
</comment>
<dbReference type="InterPro" id="IPR029068">
    <property type="entry name" value="Glyas_Bleomycin-R_OHBP_Dase"/>
</dbReference>
<protein>
    <submittedName>
        <fullName evidence="2">VOC family protein</fullName>
    </submittedName>
</protein>
<reference evidence="2 3" key="1">
    <citation type="submission" date="2018-07" db="EMBL/GenBank/DDBJ databases">
        <title>Arthrobacter sp. nov., isolated from raw cow's milk with high bacterial count.</title>
        <authorList>
            <person name="Hahne J."/>
            <person name="Isele D."/>
            <person name="Lipski A."/>
        </authorList>
    </citation>
    <scope>NUCLEOTIDE SEQUENCE [LARGE SCALE GENOMIC DNA]</scope>
    <source>
        <strain evidence="2 3">JZ R-183</strain>
    </source>
</reference>
<evidence type="ECO:0000259" key="1">
    <source>
        <dbReference type="PROSITE" id="PS51819"/>
    </source>
</evidence>
<organism evidence="2 3">
    <name type="scientific">Galactobacter caseinivorans</name>
    <dbReference type="NCBI Taxonomy" id="2676123"/>
    <lineage>
        <taxon>Bacteria</taxon>
        <taxon>Bacillati</taxon>
        <taxon>Actinomycetota</taxon>
        <taxon>Actinomycetes</taxon>
        <taxon>Micrococcales</taxon>
        <taxon>Micrococcaceae</taxon>
        <taxon>Galactobacter</taxon>
    </lineage>
</organism>
<dbReference type="PROSITE" id="PS51819">
    <property type="entry name" value="VOC"/>
    <property type="match status" value="1"/>
</dbReference>
<dbReference type="InterPro" id="IPR037523">
    <property type="entry name" value="VOC_core"/>
</dbReference>
<proteinExistence type="predicted"/>